<proteinExistence type="predicted"/>
<dbReference type="AlphaFoldDB" id="A0A6J5GIK7"/>
<dbReference type="EMBL" id="CADIKL010000034">
    <property type="protein sequence ID" value="CAB3801376.1"/>
    <property type="molecule type" value="Genomic_DNA"/>
</dbReference>
<dbReference type="Pfam" id="PF05488">
    <property type="entry name" value="PAAR_motif"/>
    <property type="match status" value="1"/>
</dbReference>
<dbReference type="CDD" id="cd14744">
    <property type="entry name" value="PAAR_CT_2"/>
    <property type="match status" value="1"/>
</dbReference>
<organism evidence="1 2">
    <name type="scientific">Paraburkholderia caffeinitolerans</name>
    <dbReference type="NCBI Taxonomy" id="1723730"/>
    <lineage>
        <taxon>Bacteria</taxon>
        <taxon>Pseudomonadati</taxon>
        <taxon>Pseudomonadota</taxon>
        <taxon>Betaproteobacteria</taxon>
        <taxon>Burkholderiales</taxon>
        <taxon>Burkholderiaceae</taxon>
        <taxon>Paraburkholderia</taxon>
    </lineage>
</organism>
<reference evidence="1 2" key="1">
    <citation type="submission" date="2020-04" db="EMBL/GenBank/DDBJ databases">
        <authorList>
            <person name="De Canck E."/>
        </authorList>
    </citation>
    <scope>NUCLEOTIDE SEQUENCE [LARGE SCALE GENOMIC DNA]</scope>
    <source>
        <strain evidence="1 2">LMG 28688</strain>
    </source>
</reference>
<dbReference type="RefSeq" id="WP_175197231.1">
    <property type="nucleotide sequence ID" value="NZ_CADIKL010000034.1"/>
</dbReference>
<dbReference type="Proteomes" id="UP000494119">
    <property type="component" value="Unassembled WGS sequence"/>
</dbReference>
<evidence type="ECO:0008006" key="3">
    <source>
        <dbReference type="Google" id="ProtNLM"/>
    </source>
</evidence>
<evidence type="ECO:0000313" key="1">
    <source>
        <dbReference type="EMBL" id="CAB3801376.1"/>
    </source>
</evidence>
<protein>
    <recommendedName>
        <fullName evidence="3">PAAR domain-containing protein</fullName>
    </recommendedName>
</protein>
<dbReference type="InterPro" id="IPR008727">
    <property type="entry name" value="PAAR_motif"/>
</dbReference>
<keyword evidence="2" id="KW-1185">Reference proteome</keyword>
<sequence length="85" mass="8656">MQGIIRVGDLLSHGGHVEAGAPNYKVMGRAVARQGDACLCALHGEVVIADGDDNFKVDGAAAAFNGHKTSCGAELISSMSSSGRK</sequence>
<accession>A0A6J5GIK7</accession>
<gene>
    <name evidence="1" type="ORF">LMG28688_05339</name>
</gene>
<name>A0A6J5GIK7_9BURK</name>
<evidence type="ECO:0000313" key="2">
    <source>
        <dbReference type="Proteomes" id="UP000494119"/>
    </source>
</evidence>
<dbReference type="Gene3D" id="2.60.200.60">
    <property type="match status" value="1"/>
</dbReference>